<dbReference type="Pfam" id="PF01256">
    <property type="entry name" value="Carb_kinase"/>
    <property type="match status" value="1"/>
</dbReference>
<name>A0A7K1FLE8_9ACTN</name>
<feature type="domain" description="YjeF C-terminal" evidence="7">
    <location>
        <begin position="1"/>
        <end position="279"/>
    </location>
</feature>
<comment type="cofactor">
    <cofactor evidence="6">
        <name>Mg(2+)</name>
        <dbReference type="ChEBI" id="CHEBI:18420"/>
    </cofactor>
</comment>
<dbReference type="GO" id="GO:0005524">
    <property type="term" value="F:ATP binding"/>
    <property type="evidence" value="ECO:0007669"/>
    <property type="project" value="UniProtKB-KW"/>
</dbReference>
<sequence length="281" mass="28291">MTPAMLRDWPLPDTDGGKYGRGQILVIGGARGTPGAAQLGGLSALRVGAGRLTLAVAESVAVPLAVATPEAGVVGLPEDEKGSVLPSAAERLHDAIGRADAVVIGSGLDDPELTGALLDELRPALADSTAPVLLDAFALGVLAGRTGLVADLAGRLVLTPNAEEGARLLEQSDFDPDSDLLPLARRYGAVVTAKGRVADGARLWRITSGHSGLGTSGSGDVLAGAIAGLLARGAEPAQAACWGTHLHAVAGDRLIAAIGPMGFLARELADALPQALAELDR</sequence>
<dbReference type="PANTHER" id="PTHR12592">
    <property type="entry name" value="ATP-DEPENDENT (S)-NAD(P)H-HYDRATE DEHYDRATASE FAMILY MEMBER"/>
    <property type="match status" value="1"/>
</dbReference>
<dbReference type="CDD" id="cd01171">
    <property type="entry name" value="YXKO-related"/>
    <property type="match status" value="1"/>
</dbReference>
<evidence type="ECO:0000256" key="3">
    <source>
        <dbReference type="ARBA" id="ARBA00022857"/>
    </source>
</evidence>
<keyword evidence="9" id="KW-1185">Reference proteome</keyword>
<dbReference type="GO" id="GO:0052856">
    <property type="term" value="F:NAD(P)HX epimerase activity"/>
    <property type="evidence" value="ECO:0007669"/>
    <property type="project" value="TreeGrafter"/>
</dbReference>
<dbReference type="GO" id="GO:0046496">
    <property type="term" value="P:nicotinamide nucleotide metabolic process"/>
    <property type="evidence" value="ECO:0007669"/>
    <property type="project" value="UniProtKB-UniRule"/>
</dbReference>
<comment type="function">
    <text evidence="6">Catalyzes the dehydration of the S-form of NAD(P)HX at the expense of ADP, which is converted to AMP. Together with NAD(P)HX epimerase, which catalyzes the epimerization of the S- and R-forms, the enzyme allows the repair of both epimers of NAD(P)HX, a damaged form of NAD(P)H that is a result of enzymatic or heat-dependent hydration.</text>
</comment>
<comment type="caution">
    <text evidence="6">Lacks conserved residue(s) required for the propagation of feature annotation.</text>
</comment>
<feature type="binding site" evidence="6">
    <location>
        <position position="219"/>
    </location>
    <ligand>
        <name>AMP</name>
        <dbReference type="ChEBI" id="CHEBI:456215"/>
    </ligand>
</feature>
<comment type="catalytic activity">
    <reaction evidence="6">
        <text>(6S)-NADHX + ADP = AMP + phosphate + NADH + H(+)</text>
        <dbReference type="Rhea" id="RHEA:32223"/>
        <dbReference type="ChEBI" id="CHEBI:15378"/>
        <dbReference type="ChEBI" id="CHEBI:43474"/>
        <dbReference type="ChEBI" id="CHEBI:57945"/>
        <dbReference type="ChEBI" id="CHEBI:64074"/>
        <dbReference type="ChEBI" id="CHEBI:456215"/>
        <dbReference type="ChEBI" id="CHEBI:456216"/>
        <dbReference type="EC" id="4.2.1.136"/>
    </reaction>
</comment>
<evidence type="ECO:0000313" key="8">
    <source>
        <dbReference type="EMBL" id="MTD14926.1"/>
    </source>
</evidence>
<keyword evidence="3 6" id="KW-0521">NADP</keyword>
<dbReference type="EC" id="4.2.1.136" evidence="6"/>
<dbReference type="EMBL" id="WLYK01000005">
    <property type="protein sequence ID" value="MTD14926.1"/>
    <property type="molecule type" value="Genomic_DNA"/>
</dbReference>
<evidence type="ECO:0000256" key="2">
    <source>
        <dbReference type="ARBA" id="ARBA00022840"/>
    </source>
</evidence>
<protein>
    <recommendedName>
        <fullName evidence="6">ADP-dependent (S)-NAD(P)H-hydrate dehydratase</fullName>
        <ecNumber evidence="6">4.2.1.136</ecNumber>
    </recommendedName>
    <alternativeName>
        <fullName evidence="6">ADP-dependent NAD(P)HX dehydratase</fullName>
    </alternativeName>
</protein>
<evidence type="ECO:0000256" key="5">
    <source>
        <dbReference type="ARBA" id="ARBA00023239"/>
    </source>
</evidence>
<evidence type="ECO:0000313" key="9">
    <source>
        <dbReference type="Proteomes" id="UP000460221"/>
    </source>
</evidence>
<evidence type="ECO:0000259" key="7">
    <source>
        <dbReference type="PROSITE" id="PS51383"/>
    </source>
</evidence>
<dbReference type="AlphaFoldDB" id="A0A7K1FLE8"/>
<dbReference type="PANTHER" id="PTHR12592:SF0">
    <property type="entry name" value="ATP-DEPENDENT (S)-NAD(P)H-HYDRATE DEHYDRATASE"/>
    <property type="match status" value="1"/>
</dbReference>
<comment type="subunit">
    <text evidence="6">Homotetramer.</text>
</comment>
<feature type="binding site" evidence="6">
    <location>
        <position position="107"/>
    </location>
    <ligand>
        <name>(6S)-NADPHX</name>
        <dbReference type="ChEBI" id="CHEBI:64076"/>
    </ligand>
</feature>
<reference evidence="8 9" key="1">
    <citation type="submission" date="2019-11" db="EMBL/GenBank/DDBJ databases">
        <authorList>
            <person name="Jiang L.-Q."/>
        </authorList>
    </citation>
    <scope>NUCLEOTIDE SEQUENCE [LARGE SCALE GENOMIC DNA]</scope>
    <source>
        <strain evidence="8 9">YIM 132087</strain>
    </source>
</reference>
<dbReference type="NCBIfam" id="TIGR00196">
    <property type="entry name" value="yjeF_cterm"/>
    <property type="match status" value="1"/>
</dbReference>
<evidence type="ECO:0000256" key="4">
    <source>
        <dbReference type="ARBA" id="ARBA00023027"/>
    </source>
</evidence>
<dbReference type="SUPFAM" id="SSF53613">
    <property type="entry name" value="Ribokinase-like"/>
    <property type="match status" value="1"/>
</dbReference>
<dbReference type="GO" id="GO:0052855">
    <property type="term" value="F:ADP-dependent NAD(P)H-hydrate dehydratase activity"/>
    <property type="evidence" value="ECO:0007669"/>
    <property type="project" value="UniProtKB-UniRule"/>
</dbReference>
<dbReference type="HAMAP" id="MF_01965">
    <property type="entry name" value="NADHX_dehydratase"/>
    <property type="match status" value="1"/>
</dbReference>
<comment type="caution">
    <text evidence="8">The sequence shown here is derived from an EMBL/GenBank/DDBJ whole genome shotgun (WGS) entry which is preliminary data.</text>
</comment>
<comment type="similarity">
    <text evidence="6">Belongs to the NnrD/CARKD family.</text>
</comment>
<accession>A0A7K1FLE8</accession>
<keyword evidence="2 6" id="KW-0067">ATP-binding</keyword>
<keyword evidence="1 6" id="KW-0547">Nucleotide-binding</keyword>
<keyword evidence="4 6" id="KW-0520">NAD</keyword>
<gene>
    <name evidence="6" type="primary">nnrD</name>
    <name evidence="8" type="ORF">GIS00_13350</name>
</gene>
<dbReference type="GO" id="GO:0110051">
    <property type="term" value="P:metabolite repair"/>
    <property type="evidence" value="ECO:0007669"/>
    <property type="project" value="TreeGrafter"/>
</dbReference>
<dbReference type="Proteomes" id="UP000460221">
    <property type="component" value="Unassembled WGS sequence"/>
</dbReference>
<evidence type="ECO:0000256" key="1">
    <source>
        <dbReference type="ARBA" id="ARBA00022741"/>
    </source>
</evidence>
<comment type="catalytic activity">
    <reaction evidence="6">
        <text>(6S)-NADPHX + ADP = AMP + phosphate + NADPH + H(+)</text>
        <dbReference type="Rhea" id="RHEA:32235"/>
        <dbReference type="ChEBI" id="CHEBI:15378"/>
        <dbReference type="ChEBI" id="CHEBI:43474"/>
        <dbReference type="ChEBI" id="CHEBI:57783"/>
        <dbReference type="ChEBI" id="CHEBI:64076"/>
        <dbReference type="ChEBI" id="CHEBI:456215"/>
        <dbReference type="ChEBI" id="CHEBI:456216"/>
        <dbReference type="EC" id="4.2.1.136"/>
    </reaction>
</comment>
<proteinExistence type="inferred from homology"/>
<dbReference type="InterPro" id="IPR029056">
    <property type="entry name" value="Ribokinase-like"/>
</dbReference>
<evidence type="ECO:0000256" key="6">
    <source>
        <dbReference type="HAMAP-Rule" id="MF_01965"/>
    </source>
</evidence>
<dbReference type="Gene3D" id="3.40.1190.20">
    <property type="match status" value="1"/>
</dbReference>
<organism evidence="8 9">
    <name type="scientific">Nakamurella alba</name>
    <dbReference type="NCBI Taxonomy" id="2665158"/>
    <lineage>
        <taxon>Bacteria</taxon>
        <taxon>Bacillati</taxon>
        <taxon>Actinomycetota</taxon>
        <taxon>Actinomycetes</taxon>
        <taxon>Nakamurellales</taxon>
        <taxon>Nakamurellaceae</taxon>
        <taxon>Nakamurella</taxon>
    </lineage>
</organism>
<dbReference type="InterPro" id="IPR000631">
    <property type="entry name" value="CARKD"/>
</dbReference>
<keyword evidence="5 6" id="KW-0456">Lyase</keyword>
<feature type="binding site" evidence="6">
    <location>
        <position position="220"/>
    </location>
    <ligand>
        <name>(6S)-NADPHX</name>
        <dbReference type="ChEBI" id="CHEBI:64076"/>
    </ligand>
</feature>
<dbReference type="PROSITE" id="PS51383">
    <property type="entry name" value="YJEF_C_3"/>
    <property type="match status" value="1"/>
</dbReference>
<feature type="binding site" evidence="6">
    <location>
        <position position="36"/>
    </location>
    <ligand>
        <name>(6S)-NADPHX</name>
        <dbReference type="ChEBI" id="CHEBI:64076"/>
    </ligand>
</feature>